<name>A0ABY9JDI9_9ACTN</name>
<feature type="region of interest" description="Disordered" evidence="1">
    <location>
        <begin position="67"/>
        <end position="97"/>
    </location>
</feature>
<keyword evidence="4" id="KW-1185">Reference proteome</keyword>
<organism evidence="3 4">
    <name type="scientific">Streptomyces glycanivorans</name>
    <dbReference type="NCBI Taxonomy" id="3033808"/>
    <lineage>
        <taxon>Bacteria</taxon>
        <taxon>Bacillati</taxon>
        <taxon>Actinomycetota</taxon>
        <taxon>Actinomycetes</taxon>
        <taxon>Kitasatosporales</taxon>
        <taxon>Streptomycetaceae</taxon>
        <taxon>Streptomyces</taxon>
    </lineage>
</organism>
<evidence type="ECO:0000256" key="1">
    <source>
        <dbReference type="SAM" id="MobiDB-lite"/>
    </source>
</evidence>
<reference evidence="3 4" key="1">
    <citation type="submission" date="2023-03" db="EMBL/GenBank/DDBJ databases">
        <title>Isolation and description of six Streptomyces strains from soil environments, able to metabolize different microbial glucans.</title>
        <authorList>
            <person name="Widen T."/>
            <person name="Larsbrink J."/>
        </authorList>
    </citation>
    <scope>NUCLEOTIDE SEQUENCE [LARGE SCALE GENOMIC DNA]</scope>
    <source>
        <strain evidence="3 4">Alt3</strain>
    </source>
</reference>
<dbReference type="RefSeq" id="WP_306103624.1">
    <property type="nucleotide sequence ID" value="NZ_CP120983.1"/>
</dbReference>
<keyword evidence="2" id="KW-0812">Transmembrane</keyword>
<keyword evidence="2" id="KW-1133">Transmembrane helix</keyword>
<gene>
    <name evidence="3" type="ORF">P8A20_14525</name>
</gene>
<evidence type="ECO:0000313" key="4">
    <source>
        <dbReference type="Proteomes" id="UP001224433"/>
    </source>
</evidence>
<keyword evidence="2" id="KW-0472">Membrane</keyword>
<dbReference type="EMBL" id="CP120983">
    <property type="protein sequence ID" value="WLQ64736.1"/>
    <property type="molecule type" value="Genomic_DNA"/>
</dbReference>
<evidence type="ECO:0000313" key="3">
    <source>
        <dbReference type="EMBL" id="WLQ64736.1"/>
    </source>
</evidence>
<protein>
    <submittedName>
        <fullName evidence="3">Tape-measure protein</fullName>
    </submittedName>
</protein>
<feature type="transmembrane region" description="Helical" evidence="2">
    <location>
        <begin position="158"/>
        <end position="177"/>
    </location>
</feature>
<feature type="compositionally biased region" description="Low complexity" evidence="1">
    <location>
        <begin position="76"/>
        <end position="93"/>
    </location>
</feature>
<dbReference type="Proteomes" id="UP001224433">
    <property type="component" value="Chromosome"/>
</dbReference>
<evidence type="ECO:0000256" key="2">
    <source>
        <dbReference type="SAM" id="Phobius"/>
    </source>
</evidence>
<sequence length="427" mass="43528">MSAAAIGAGADPLAGVAGALSSFRAGLTGAARSVRAAAQNIGRAGSAADRIKGSAASAGTQLRQIRTGADKAGKSLTRAGRTAGRAATQLRTGSTKARATAAPLDSIATEGAAFSGVVGVLGKGSGTVSKLMGLFGGALTVASGAMTAVNVAMRANPLGFVLGLVAPLAGYLIEYALSSETGQKIMKQVFDQVLQVFRTIWKFLGPVVKAYATVISAYFTTAFKVVTTVLAVVGALLSRDFDGTRNAVASATNAVTGLVRRAWSGFRTVIQPVLDWITKRIPGMFTRVKDAMSKTLEGIGRFLSTGMQGVMAAVTGPVKALISFANWVIDGLNKLSFSLLGKKFGVDLPKIPQLAEGGVVRPAGPGTASSVLPLSALSRLRPAEPAARTTGPTGSTDRSRLRTYHAAEGNGPLAVATDLLFLHGAAA</sequence>
<feature type="transmembrane region" description="Helical" evidence="2">
    <location>
        <begin position="131"/>
        <end position="152"/>
    </location>
</feature>
<accession>A0ABY9JDI9</accession>
<proteinExistence type="predicted"/>